<dbReference type="Pfam" id="PF11181">
    <property type="entry name" value="YflT"/>
    <property type="match status" value="2"/>
</dbReference>
<evidence type="ECO:0000313" key="4">
    <source>
        <dbReference type="Proteomes" id="UP001442494"/>
    </source>
</evidence>
<dbReference type="InterPro" id="IPR052948">
    <property type="entry name" value="Low_temp-induced_all0457"/>
</dbReference>
<comment type="caution">
    <text evidence="3">The sequence shown here is derived from an EMBL/GenBank/DDBJ whole genome shotgun (WGS) entry which is preliminary data.</text>
</comment>
<accession>A0ABV0JL65</accession>
<sequence length="454" mass="46073">MTDDQRKRAVGVFSSPQSAEYALNELKTSGFSMSQISIVARDRNGRDEIAGVDVRDNAGNQTGSGATAGALAGGAVGGFVGLLGALSALTIPGIGPVVAGGALASILGDALIGGAVGAATGGIVGALMGLGIPEEQAQVYNHRLSQGDYLVIVEGTQAEITKAESILGNQGIQHWGIYDVSGMVPSYPVAYSTSFAPLGASNPAYTVGLGLDPLALNPLSAGYTVPYAGDPNVIDMDAIPHKRAVGIFSRRRDVEDALHELKNSGFLMDKVSVVAKDADRHDEIAGVEVSDRIKDSNADEGATTGAIAGGALGGLTGLLIGLGALAIPGVGPILFAGAEATAIATTIAGGGIGAAAGGLTGALIGLGIPEQEAKVYHDQLSSGDYLVLVNGTEEEIQRAESILKAKGIHEWGVYNLPENKTSGISSPKSPEMVAEPQDHSSQGSDRVTIIDNRT</sequence>
<keyword evidence="4" id="KW-1185">Reference proteome</keyword>
<evidence type="ECO:0000256" key="1">
    <source>
        <dbReference type="SAM" id="MobiDB-lite"/>
    </source>
</evidence>
<evidence type="ECO:0000313" key="3">
    <source>
        <dbReference type="EMBL" id="MEP0864183.1"/>
    </source>
</evidence>
<proteinExistence type="predicted"/>
<protein>
    <submittedName>
        <fullName evidence="3">General stress protein</fullName>
    </submittedName>
</protein>
<feature type="compositionally biased region" description="Polar residues" evidence="1">
    <location>
        <begin position="419"/>
        <end position="428"/>
    </location>
</feature>
<dbReference type="Proteomes" id="UP001442494">
    <property type="component" value="Unassembled WGS sequence"/>
</dbReference>
<organism evidence="3 4">
    <name type="scientific">Funiculus sociatus GB2-A5</name>
    <dbReference type="NCBI Taxonomy" id="2933946"/>
    <lineage>
        <taxon>Bacteria</taxon>
        <taxon>Bacillati</taxon>
        <taxon>Cyanobacteriota</taxon>
        <taxon>Cyanophyceae</taxon>
        <taxon>Coleofasciculales</taxon>
        <taxon>Coleofasciculaceae</taxon>
        <taxon>Funiculus</taxon>
    </lineage>
</organism>
<reference evidence="3 4" key="1">
    <citation type="submission" date="2022-04" db="EMBL/GenBank/DDBJ databases">
        <title>Positive selection, recombination, and allopatry shape intraspecific diversity of widespread and dominant cyanobacteria.</title>
        <authorList>
            <person name="Wei J."/>
            <person name="Shu W."/>
            <person name="Hu C."/>
        </authorList>
    </citation>
    <scope>NUCLEOTIDE SEQUENCE [LARGE SCALE GENOMIC DNA]</scope>
    <source>
        <strain evidence="3 4">GB2-A5</strain>
    </source>
</reference>
<dbReference type="EMBL" id="JAMPKK010000010">
    <property type="protein sequence ID" value="MEP0864183.1"/>
    <property type="molecule type" value="Genomic_DNA"/>
</dbReference>
<dbReference type="PANTHER" id="PTHR36109">
    <property type="entry name" value="MEMBRANE PROTEIN-RELATED"/>
    <property type="match status" value="1"/>
</dbReference>
<feature type="domain" description="General stress protein 17M-like" evidence="2">
    <location>
        <begin position="10"/>
        <end position="79"/>
    </location>
</feature>
<dbReference type="InterPro" id="IPR025889">
    <property type="entry name" value="GSP17M-like_dom"/>
</dbReference>
<feature type="domain" description="General stress protein 17M-like" evidence="2">
    <location>
        <begin position="245"/>
        <end position="309"/>
    </location>
</feature>
<dbReference type="RefSeq" id="WP_190428290.1">
    <property type="nucleotide sequence ID" value="NZ_JAMPKK010000010.1"/>
</dbReference>
<name>A0ABV0JL65_9CYAN</name>
<feature type="region of interest" description="Disordered" evidence="1">
    <location>
        <begin position="419"/>
        <end position="454"/>
    </location>
</feature>
<dbReference type="PANTHER" id="PTHR36109:SF2">
    <property type="entry name" value="MEMBRANE PROTEIN"/>
    <property type="match status" value="1"/>
</dbReference>
<gene>
    <name evidence="3" type="ORF">NDI37_06855</name>
</gene>
<evidence type="ECO:0000259" key="2">
    <source>
        <dbReference type="Pfam" id="PF11181"/>
    </source>
</evidence>